<keyword evidence="13" id="KW-0460">Magnesium</keyword>
<dbReference type="InterPro" id="IPR036618">
    <property type="entry name" value="PtsI_HPr-bd_sf"/>
</dbReference>
<dbReference type="GO" id="GO:0005737">
    <property type="term" value="C:cytoplasm"/>
    <property type="evidence" value="ECO:0007669"/>
    <property type="project" value="UniProtKB-SubCell"/>
</dbReference>
<dbReference type="AlphaFoldDB" id="A0A6N7QX61"/>
<feature type="domain" description="GAF" evidence="14">
    <location>
        <begin position="17"/>
        <end position="164"/>
    </location>
</feature>
<dbReference type="PANTHER" id="PTHR46244:SF1">
    <property type="entry name" value="PHOSPHOENOLPYRUVATE-DEPENDENT PHOSPHOTRANSFERASE SYSTEM"/>
    <property type="match status" value="1"/>
</dbReference>
<dbReference type="InterPro" id="IPR023151">
    <property type="entry name" value="PEP_util_CS"/>
</dbReference>
<comment type="subcellular location">
    <subcellularLocation>
        <location evidence="3">Cytoplasm</location>
    </subcellularLocation>
</comment>
<reference evidence="15 16" key="1">
    <citation type="submission" date="2019-11" db="EMBL/GenBank/DDBJ databases">
        <authorList>
            <person name="Zhang X.Y."/>
        </authorList>
    </citation>
    <scope>NUCLEOTIDE SEQUENCE [LARGE SCALE GENOMIC DNA]</scope>
    <source>
        <strain evidence="15 16">C176</strain>
    </source>
</reference>
<dbReference type="InterPro" id="IPR036637">
    <property type="entry name" value="Phosphohistidine_dom_sf"/>
</dbReference>
<evidence type="ECO:0000256" key="12">
    <source>
        <dbReference type="ARBA" id="ARBA00022777"/>
    </source>
</evidence>
<sequence>MLETLHRVVHAVNGAADFSAALQIVVDEVASATAADVCSVYLHEEDLSYLRLMATHGLNASAVGTVRLAVNEGLVGLVAERQESINLEDADQHPRFRYFPETGEERFRSFLGVPIIHYQSRLGVLVVQRVAHAGFSDAEVAFLVTMAAQLAGAIAHARMRGDLAALVDASAGPPPSLAGISGSSGIAIGTGVVVASTISLEDVPDRAISDTDAEIQRFMNAVEQVKADIAALSERMRSELPEAERLLFDVYQQMLSGDSLIGRVQASVQAGMWAPAALRQTIAEHAQRFEAMDDPYLRERVEDVRDLGRRLLSRLLTTDAKQAQSLPDRVVLVGESLSAAQLADIPPERLAALVSVGGSANSHVAILARALGIPAVMGVGAAPLHRLDGRELVVDGYQGQVVIDPPAGLRSEFQRLQQEEDALSEELRALTHAPCISPDGHEIQLYVNTGLLAEVELAVDSGCAGVGLHRTEFPFLMGDRFPSESEQMALYQDVLSAFAPLPVTLRTLDVGGDKPLPYFPMHDENPFLGWRGLRMTLDHPEIFLTQIKAMLRASVGLNNLRIMFPMVSRLEEAEQAAALVARARTELDEDGVETAAPLVGALIEVPAAVYQAESLAKRFDFLSVGSNDLAQYLLAVDRNNAQVASLYDERHPAVLRAVNEVAAVGKRLGKPVTICGSMAGEPGLAVLLMAMGFEGLSLNSGRLLRVKWALRTIPLQTAQSVLAQALEAEYPEQVSALITQMLDTHGLGGLIRAGRR</sequence>
<dbReference type="InterPro" id="IPR040442">
    <property type="entry name" value="Pyrv_kinase-like_dom_sf"/>
</dbReference>
<dbReference type="Pfam" id="PF00391">
    <property type="entry name" value="PEP-utilizers"/>
    <property type="match status" value="1"/>
</dbReference>
<dbReference type="EMBL" id="WJPP01000005">
    <property type="protein sequence ID" value="MRH78917.1"/>
    <property type="molecule type" value="Genomic_DNA"/>
</dbReference>
<comment type="catalytic activity">
    <reaction evidence="1">
        <text>L-histidyl-[protein] + phosphoenolpyruvate = N(pros)-phospho-L-histidyl-[protein] + pyruvate</text>
        <dbReference type="Rhea" id="RHEA:23880"/>
        <dbReference type="Rhea" id="RHEA-COMP:9745"/>
        <dbReference type="Rhea" id="RHEA-COMP:9746"/>
        <dbReference type="ChEBI" id="CHEBI:15361"/>
        <dbReference type="ChEBI" id="CHEBI:29979"/>
        <dbReference type="ChEBI" id="CHEBI:58702"/>
        <dbReference type="ChEBI" id="CHEBI:64837"/>
        <dbReference type="EC" id="2.7.3.9"/>
    </reaction>
</comment>
<evidence type="ECO:0000313" key="15">
    <source>
        <dbReference type="EMBL" id="MRH78917.1"/>
    </source>
</evidence>
<protein>
    <recommendedName>
        <fullName evidence="5">phosphoenolpyruvate--protein phosphotransferase</fullName>
        <ecNumber evidence="5">2.7.3.9</ecNumber>
    </recommendedName>
</protein>
<keyword evidence="6" id="KW-0813">Transport</keyword>
<evidence type="ECO:0000256" key="13">
    <source>
        <dbReference type="ARBA" id="ARBA00022842"/>
    </source>
</evidence>
<gene>
    <name evidence="15" type="primary">ptsP</name>
    <name evidence="15" type="ORF">GH984_09420</name>
</gene>
<dbReference type="Gene3D" id="3.50.30.10">
    <property type="entry name" value="Phosphohistidine domain"/>
    <property type="match status" value="1"/>
</dbReference>
<dbReference type="InterPro" id="IPR008279">
    <property type="entry name" value="PEP-util_enz_mobile_dom"/>
</dbReference>
<keyword evidence="15" id="KW-0670">Pyruvate</keyword>
<dbReference type="SUPFAM" id="SSF55781">
    <property type="entry name" value="GAF domain-like"/>
    <property type="match status" value="1"/>
</dbReference>
<evidence type="ECO:0000256" key="6">
    <source>
        <dbReference type="ARBA" id="ARBA00022448"/>
    </source>
</evidence>
<keyword evidence="12" id="KW-0418">Kinase</keyword>
<dbReference type="SUPFAM" id="SSF47831">
    <property type="entry name" value="Enzyme I of the PEP:sugar phosphotransferase system HPr-binding (sub)domain"/>
    <property type="match status" value="1"/>
</dbReference>
<dbReference type="Gene3D" id="3.30.450.40">
    <property type="match status" value="1"/>
</dbReference>
<dbReference type="InterPro" id="IPR029016">
    <property type="entry name" value="GAF-like_dom_sf"/>
</dbReference>
<dbReference type="InterPro" id="IPR050499">
    <property type="entry name" value="PEP-utilizing_PTS_enzyme"/>
</dbReference>
<dbReference type="Pfam" id="PF05524">
    <property type="entry name" value="PEP-utilisers_N"/>
    <property type="match status" value="1"/>
</dbReference>
<dbReference type="Gene3D" id="1.10.274.10">
    <property type="entry name" value="PtsI, HPr-binding domain"/>
    <property type="match status" value="1"/>
</dbReference>
<evidence type="ECO:0000256" key="4">
    <source>
        <dbReference type="ARBA" id="ARBA00007837"/>
    </source>
</evidence>
<dbReference type="Pfam" id="PF01590">
    <property type="entry name" value="GAF"/>
    <property type="match status" value="1"/>
</dbReference>
<comment type="cofactor">
    <cofactor evidence="2">
        <name>Mg(2+)</name>
        <dbReference type="ChEBI" id="CHEBI:18420"/>
    </cofactor>
</comment>
<dbReference type="RefSeq" id="WP_369692036.1">
    <property type="nucleotide sequence ID" value="NZ_WJPP01000005.1"/>
</dbReference>
<dbReference type="NCBIfam" id="TIGR01417">
    <property type="entry name" value="PTS_I_fam"/>
    <property type="match status" value="1"/>
</dbReference>
<dbReference type="InterPro" id="IPR006318">
    <property type="entry name" value="PTS_EI-like"/>
</dbReference>
<evidence type="ECO:0000256" key="5">
    <source>
        <dbReference type="ARBA" id="ARBA00012232"/>
    </source>
</evidence>
<evidence type="ECO:0000256" key="1">
    <source>
        <dbReference type="ARBA" id="ARBA00000683"/>
    </source>
</evidence>
<keyword evidence="8" id="KW-0762">Sugar transport</keyword>
<dbReference type="Proteomes" id="UP000433788">
    <property type="component" value="Unassembled WGS sequence"/>
</dbReference>
<dbReference type="GO" id="GO:0016301">
    <property type="term" value="F:kinase activity"/>
    <property type="evidence" value="ECO:0007669"/>
    <property type="project" value="UniProtKB-KW"/>
</dbReference>
<dbReference type="InterPro" id="IPR015813">
    <property type="entry name" value="Pyrv/PenolPyrv_kinase-like_dom"/>
</dbReference>
<dbReference type="GO" id="GO:0046872">
    <property type="term" value="F:metal ion binding"/>
    <property type="evidence" value="ECO:0007669"/>
    <property type="project" value="UniProtKB-KW"/>
</dbReference>
<evidence type="ECO:0000256" key="9">
    <source>
        <dbReference type="ARBA" id="ARBA00022679"/>
    </source>
</evidence>
<dbReference type="NCBIfam" id="NF008283">
    <property type="entry name" value="PRK11061.1"/>
    <property type="match status" value="1"/>
</dbReference>
<dbReference type="Gene3D" id="3.20.20.60">
    <property type="entry name" value="Phosphoenolpyruvate-binding domains"/>
    <property type="match status" value="1"/>
</dbReference>
<dbReference type="PRINTS" id="PR01736">
    <property type="entry name" value="PHPHTRNFRASE"/>
</dbReference>
<dbReference type="SUPFAM" id="SSF52009">
    <property type="entry name" value="Phosphohistidine domain"/>
    <property type="match status" value="1"/>
</dbReference>
<dbReference type="InterPro" id="IPR000121">
    <property type="entry name" value="PEP_util_C"/>
</dbReference>
<evidence type="ECO:0000256" key="3">
    <source>
        <dbReference type="ARBA" id="ARBA00004496"/>
    </source>
</evidence>
<organism evidence="15 16">
    <name type="scientific">Spiribacter salilacus</name>
    <dbReference type="NCBI Taxonomy" id="2664894"/>
    <lineage>
        <taxon>Bacteria</taxon>
        <taxon>Pseudomonadati</taxon>
        <taxon>Pseudomonadota</taxon>
        <taxon>Gammaproteobacteria</taxon>
        <taxon>Chromatiales</taxon>
        <taxon>Ectothiorhodospiraceae</taxon>
        <taxon>Spiribacter</taxon>
    </lineage>
</organism>
<accession>A0A6N7QX61</accession>
<dbReference type="InterPro" id="IPR008731">
    <property type="entry name" value="PTS_EIN"/>
</dbReference>
<dbReference type="EC" id="2.7.3.9" evidence="5"/>
<comment type="caution">
    <text evidence="15">The sequence shown here is derived from an EMBL/GenBank/DDBJ whole genome shotgun (WGS) entry which is preliminary data.</text>
</comment>
<dbReference type="PROSITE" id="PS00742">
    <property type="entry name" value="PEP_ENZYMES_2"/>
    <property type="match status" value="1"/>
</dbReference>
<keyword evidence="10" id="KW-0598">Phosphotransferase system</keyword>
<evidence type="ECO:0000256" key="2">
    <source>
        <dbReference type="ARBA" id="ARBA00001946"/>
    </source>
</evidence>
<keyword evidence="11" id="KW-0479">Metal-binding</keyword>
<dbReference type="PANTHER" id="PTHR46244">
    <property type="entry name" value="PHOSPHOENOLPYRUVATE-PROTEIN PHOSPHOTRANSFERASE"/>
    <property type="match status" value="1"/>
</dbReference>
<evidence type="ECO:0000256" key="7">
    <source>
        <dbReference type="ARBA" id="ARBA00022490"/>
    </source>
</evidence>
<evidence type="ECO:0000256" key="8">
    <source>
        <dbReference type="ARBA" id="ARBA00022597"/>
    </source>
</evidence>
<evidence type="ECO:0000259" key="14">
    <source>
        <dbReference type="SMART" id="SM00065"/>
    </source>
</evidence>
<name>A0A6N7QX61_9GAMM</name>
<dbReference type="GO" id="GO:0008965">
    <property type="term" value="F:phosphoenolpyruvate-protein phosphotransferase activity"/>
    <property type="evidence" value="ECO:0007669"/>
    <property type="project" value="UniProtKB-EC"/>
</dbReference>
<evidence type="ECO:0000313" key="16">
    <source>
        <dbReference type="Proteomes" id="UP000433788"/>
    </source>
</evidence>
<proteinExistence type="inferred from homology"/>
<dbReference type="GO" id="GO:0009401">
    <property type="term" value="P:phosphoenolpyruvate-dependent sugar phosphotransferase system"/>
    <property type="evidence" value="ECO:0007669"/>
    <property type="project" value="UniProtKB-KW"/>
</dbReference>
<dbReference type="InterPro" id="IPR003018">
    <property type="entry name" value="GAF"/>
</dbReference>
<comment type="similarity">
    <text evidence="4">Belongs to the PEP-utilizing enzyme family.</text>
</comment>
<dbReference type="SMART" id="SM00065">
    <property type="entry name" value="GAF"/>
    <property type="match status" value="1"/>
</dbReference>
<dbReference type="SUPFAM" id="SSF51621">
    <property type="entry name" value="Phosphoenolpyruvate/pyruvate domain"/>
    <property type="match status" value="1"/>
</dbReference>
<keyword evidence="7" id="KW-0963">Cytoplasm</keyword>
<evidence type="ECO:0000256" key="10">
    <source>
        <dbReference type="ARBA" id="ARBA00022683"/>
    </source>
</evidence>
<dbReference type="Pfam" id="PF02896">
    <property type="entry name" value="PEP-utilizers_C"/>
    <property type="match status" value="1"/>
</dbReference>
<keyword evidence="16" id="KW-1185">Reference proteome</keyword>
<keyword evidence="9 15" id="KW-0808">Transferase</keyword>
<evidence type="ECO:0000256" key="11">
    <source>
        <dbReference type="ARBA" id="ARBA00022723"/>
    </source>
</evidence>